<sequence>MARKKSSTALKGQGVKFGATVRKRYGKVYRTLHKKRRCPSCGSLRFGRIASGIWECPKCSFKIASGAYDIDLESLQS</sequence>
<evidence type="ECO:0000256" key="1">
    <source>
        <dbReference type="ARBA" id="ARBA00008672"/>
    </source>
</evidence>
<dbReference type="Gene3D" id="2.20.25.30">
    <property type="match status" value="1"/>
</dbReference>
<dbReference type="GO" id="GO:0006412">
    <property type="term" value="P:translation"/>
    <property type="evidence" value="ECO:0007669"/>
    <property type="project" value="InterPro"/>
</dbReference>
<dbReference type="KEGG" id="nev:NTE_01345"/>
<name>A0A075MQD3_9ARCH</name>
<dbReference type="Pfam" id="PF01780">
    <property type="entry name" value="Ribosomal_L37ae"/>
    <property type="match status" value="1"/>
</dbReference>
<evidence type="ECO:0000256" key="2">
    <source>
        <dbReference type="ARBA" id="ARBA00022884"/>
    </source>
</evidence>
<dbReference type="HOGENOM" id="CLU_141199_2_1_2"/>
<gene>
    <name evidence="6" type="ORF">NTE_01345</name>
</gene>
<comment type="similarity">
    <text evidence="1">Belongs to the eukaryotic ribosomal protein eL43 family.</text>
</comment>
<dbReference type="SUPFAM" id="SSF57829">
    <property type="entry name" value="Zn-binding ribosomal proteins"/>
    <property type="match status" value="1"/>
</dbReference>
<dbReference type="OrthoDB" id="372011at2157"/>
<dbReference type="GeneID" id="41597143"/>
<keyword evidence="7" id="KW-1185">Reference proteome</keyword>
<dbReference type="InterPro" id="IPR002674">
    <property type="entry name" value="Ribosomal_eL43"/>
</dbReference>
<dbReference type="GO" id="GO:0005840">
    <property type="term" value="C:ribosome"/>
    <property type="evidence" value="ECO:0007669"/>
    <property type="project" value="UniProtKB-KW"/>
</dbReference>
<evidence type="ECO:0000313" key="7">
    <source>
        <dbReference type="Proteomes" id="UP000028194"/>
    </source>
</evidence>
<evidence type="ECO:0000313" key="6">
    <source>
        <dbReference type="EMBL" id="AIF83413.1"/>
    </source>
</evidence>
<dbReference type="EMBL" id="CP007174">
    <property type="protein sequence ID" value="AIF83413.1"/>
    <property type="molecule type" value="Genomic_DNA"/>
</dbReference>
<proteinExistence type="inferred from homology"/>
<dbReference type="RefSeq" id="WP_148700187.1">
    <property type="nucleotide sequence ID" value="NZ_CP007174.1"/>
</dbReference>
<dbReference type="GO" id="GO:0003735">
    <property type="term" value="F:structural constituent of ribosome"/>
    <property type="evidence" value="ECO:0007669"/>
    <property type="project" value="InterPro"/>
</dbReference>
<dbReference type="InterPro" id="IPR011332">
    <property type="entry name" value="Ribosomal_zn-bd"/>
</dbReference>
<evidence type="ECO:0000256" key="4">
    <source>
        <dbReference type="ARBA" id="ARBA00023274"/>
    </source>
</evidence>
<protein>
    <recommendedName>
        <fullName evidence="5">50S ribosomal protein L37Ae</fullName>
    </recommendedName>
</protein>
<dbReference type="AlphaFoldDB" id="A0A075MQD3"/>
<organism evidence="6 7">
    <name type="scientific">Candidatus Nitrososphaera evergladensis SR1</name>
    <dbReference type="NCBI Taxonomy" id="1459636"/>
    <lineage>
        <taxon>Archaea</taxon>
        <taxon>Nitrososphaerota</taxon>
        <taxon>Nitrososphaeria</taxon>
        <taxon>Nitrososphaerales</taxon>
        <taxon>Nitrososphaeraceae</taxon>
        <taxon>Nitrososphaera</taxon>
    </lineage>
</organism>
<dbReference type="eggNOG" id="arCOG04208">
    <property type="taxonomic scope" value="Archaea"/>
</dbReference>
<evidence type="ECO:0000256" key="5">
    <source>
        <dbReference type="ARBA" id="ARBA00035383"/>
    </source>
</evidence>
<keyword evidence="3 6" id="KW-0689">Ribosomal protein</keyword>
<dbReference type="InterPro" id="IPR011331">
    <property type="entry name" value="Ribosomal_eL37/eL43"/>
</dbReference>
<dbReference type="Proteomes" id="UP000028194">
    <property type="component" value="Chromosome"/>
</dbReference>
<evidence type="ECO:0000256" key="3">
    <source>
        <dbReference type="ARBA" id="ARBA00022980"/>
    </source>
</evidence>
<reference evidence="6 7" key="1">
    <citation type="journal article" date="2014" name="PLoS ONE">
        <title>Genome Sequence of Candidatus Nitrososphaera evergladensis from Group I.1b Enriched from Everglades Soil Reveals Novel Genomic Features of the Ammonia-Oxidizing Archaea.</title>
        <authorList>
            <person name="Zhalnina K.V."/>
            <person name="Dias R."/>
            <person name="Leonard M.T."/>
            <person name="Dorr de Quadros P."/>
            <person name="Camargo F.A."/>
            <person name="Drew J.C."/>
            <person name="Farmerie W.G."/>
            <person name="Daroub S.H."/>
            <person name="Triplett E.W."/>
        </authorList>
    </citation>
    <scope>NUCLEOTIDE SEQUENCE [LARGE SCALE GENOMIC DNA]</scope>
    <source>
        <strain evidence="6 7">SR1</strain>
    </source>
</reference>
<dbReference type="STRING" id="1459636.NTE_01345"/>
<accession>A0A075MQD3</accession>
<dbReference type="GO" id="GO:1990904">
    <property type="term" value="C:ribonucleoprotein complex"/>
    <property type="evidence" value="ECO:0007669"/>
    <property type="project" value="UniProtKB-KW"/>
</dbReference>
<dbReference type="GO" id="GO:0003723">
    <property type="term" value="F:RNA binding"/>
    <property type="evidence" value="ECO:0007669"/>
    <property type="project" value="UniProtKB-KW"/>
</dbReference>
<keyword evidence="2" id="KW-0694">RNA-binding</keyword>
<keyword evidence="4" id="KW-0687">Ribonucleoprotein</keyword>